<feature type="compositionally biased region" description="Acidic residues" evidence="1">
    <location>
        <begin position="522"/>
        <end position="535"/>
    </location>
</feature>
<feature type="compositionally biased region" description="Acidic residues" evidence="1">
    <location>
        <begin position="203"/>
        <end position="227"/>
    </location>
</feature>
<feature type="compositionally biased region" description="Basic and acidic residues" evidence="1">
    <location>
        <begin position="355"/>
        <end position="364"/>
    </location>
</feature>
<evidence type="ECO:0000256" key="1">
    <source>
        <dbReference type="SAM" id="MobiDB-lite"/>
    </source>
</evidence>
<evidence type="ECO:0000313" key="4">
    <source>
        <dbReference type="Proteomes" id="UP001432322"/>
    </source>
</evidence>
<feature type="signal peptide" evidence="2">
    <location>
        <begin position="1"/>
        <end position="22"/>
    </location>
</feature>
<feature type="compositionally biased region" description="Basic and acidic residues" evidence="1">
    <location>
        <begin position="670"/>
        <end position="688"/>
    </location>
</feature>
<feature type="compositionally biased region" description="Low complexity" evidence="1">
    <location>
        <begin position="111"/>
        <end position="125"/>
    </location>
</feature>
<protein>
    <submittedName>
        <fullName evidence="3">Uncharacterized protein</fullName>
    </submittedName>
</protein>
<feature type="compositionally biased region" description="Acidic residues" evidence="1">
    <location>
        <begin position="287"/>
        <end position="309"/>
    </location>
</feature>
<sequence length="895" mass="100472">IQMRLRYLTLLALLAGIAVTQSASDEGSVSREVQPTVKDSAEAQESSDDSTVSSTIDAPPTEKAQIESGASLQTETSAESNSQSEEELNSDEVNQEFNDFRESSSEESAEQEPTASESESTQEEPVNATSDQTSDVDVDGNEQSETSDDNGESHPRTEEGTAASELTSSEEIEEEPEIEDGEDRSSEKEEEDESVEKGSQELSDSEEVEEEPEMEDTSDETDDDTNEEQSKPEVEPEKPIENEVGSEVKEEIPGESENDSESEKTNGDEFADVEKVEEEKSNNQELSDSEEVEEEPELDDEEEKEDDSTEEYHPGKEASYHLQMSGDLDDPPVEEEASVSENQNEEKDEQPVQEGDTKEDHGAEEPVASEEPIHIGTTTNVEQEIAVEAGGALESAIENVEATSEAAPMSAKRVHDHIVDQAEAAFKEMMNDENSGKKQKRSEVGTAEVHKIVHDMIVGQALGSFKAMIEKEKLGSGEPVKPIHEGATDNVQQAIANEVEGAFEKVVVTDKKESAEANQDAAAEEEDKGAEEETEQAARQLADPRTRRHTNDEIRAAIAAEAEKAFKRTIKTETKKDEDEELKAEPVVEESEEKEINNLMGDAMKENDEELVAKAEKEEEAELVRALKKRSPRMKRSDDPTVQPLGTTPVELPTETKDTTGKNENLPAAIDKDTPKSETSRQDEAPEKFTDEFGWTHYPWKIFPLKKTKFHREKHCGCQVMWIKQVYKRRQPKLKLLLVKSTYFNMHRPRRCGPLHHSHQRRHTIHKYRSVHGNRHGHMTFAKFSARFHHIHHSLPEQHSHWGVVHPHYHHKSKFIHKPTTKRILTHGNHPQFPWRHVHIRGTSTDHSDFPRVRRNGRVIKPSSHKLDIDRLIKELGGSKGRAAIKDSSIHSWSK</sequence>
<feature type="compositionally biased region" description="Acidic residues" evidence="1">
    <location>
        <begin position="168"/>
        <end position="194"/>
    </location>
</feature>
<dbReference type="AlphaFoldDB" id="A0AAV5WV81"/>
<feature type="compositionally biased region" description="Acidic residues" evidence="1">
    <location>
        <begin position="327"/>
        <end position="338"/>
    </location>
</feature>
<feature type="compositionally biased region" description="Basic and acidic residues" evidence="1">
    <location>
        <begin position="228"/>
        <end position="252"/>
    </location>
</feature>
<dbReference type="EMBL" id="BTSY01000007">
    <property type="protein sequence ID" value="GMT35208.1"/>
    <property type="molecule type" value="Genomic_DNA"/>
</dbReference>
<evidence type="ECO:0000256" key="2">
    <source>
        <dbReference type="SAM" id="SignalP"/>
    </source>
</evidence>
<feature type="compositionally biased region" description="Basic and acidic residues" evidence="1">
    <location>
        <begin position="310"/>
        <end position="319"/>
    </location>
</feature>
<feature type="non-terminal residue" evidence="3">
    <location>
        <position position="895"/>
    </location>
</feature>
<dbReference type="Proteomes" id="UP001432322">
    <property type="component" value="Unassembled WGS sequence"/>
</dbReference>
<feature type="region of interest" description="Disordered" evidence="1">
    <location>
        <begin position="626"/>
        <end position="688"/>
    </location>
</feature>
<organism evidence="3 4">
    <name type="scientific">Pristionchus fissidentatus</name>
    <dbReference type="NCBI Taxonomy" id="1538716"/>
    <lineage>
        <taxon>Eukaryota</taxon>
        <taxon>Metazoa</taxon>
        <taxon>Ecdysozoa</taxon>
        <taxon>Nematoda</taxon>
        <taxon>Chromadorea</taxon>
        <taxon>Rhabditida</taxon>
        <taxon>Rhabditina</taxon>
        <taxon>Diplogasteromorpha</taxon>
        <taxon>Diplogasteroidea</taxon>
        <taxon>Neodiplogasteridae</taxon>
        <taxon>Pristionchus</taxon>
    </lineage>
</organism>
<feature type="compositionally biased region" description="Basic and acidic residues" evidence="1">
    <location>
        <begin position="261"/>
        <end position="282"/>
    </location>
</feature>
<feature type="compositionally biased region" description="Low complexity" evidence="1">
    <location>
        <begin position="73"/>
        <end position="83"/>
    </location>
</feature>
<feature type="region of interest" description="Disordered" evidence="1">
    <location>
        <begin position="510"/>
        <end position="550"/>
    </location>
</feature>
<name>A0AAV5WV81_9BILA</name>
<proteinExistence type="predicted"/>
<feature type="region of interest" description="Disordered" evidence="1">
    <location>
        <begin position="21"/>
        <end position="378"/>
    </location>
</feature>
<feature type="compositionally biased region" description="Acidic residues" evidence="1">
    <location>
        <begin position="134"/>
        <end position="150"/>
    </location>
</feature>
<gene>
    <name evidence="3" type="ORF">PFISCL1PPCAC_26505</name>
</gene>
<accession>A0AAV5WV81</accession>
<feature type="compositionally biased region" description="Acidic residues" evidence="1">
    <location>
        <begin position="578"/>
        <end position="593"/>
    </location>
</feature>
<feature type="compositionally biased region" description="Polar residues" evidence="1">
    <location>
        <begin position="21"/>
        <end position="33"/>
    </location>
</feature>
<comment type="caution">
    <text evidence="3">The sequence shown here is derived from an EMBL/GenBank/DDBJ whole genome shotgun (WGS) entry which is preliminary data.</text>
</comment>
<feature type="chain" id="PRO_5043663691" evidence="2">
    <location>
        <begin position="23"/>
        <end position="895"/>
    </location>
</feature>
<keyword evidence="4" id="KW-1185">Reference proteome</keyword>
<feature type="compositionally biased region" description="Acidic residues" evidence="1">
    <location>
        <begin position="84"/>
        <end position="94"/>
    </location>
</feature>
<keyword evidence="2" id="KW-0732">Signal</keyword>
<feature type="region of interest" description="Disordered" evidence="1">
    <location>
        <begin position="569"/>
        <end position="595"/>
    </location>
</feature>
<feature type="non-terminal residue" evidence="3">
    <location>
        <position position="1"/>
    </location>
</feature>
<reference evidence="3" key="1">
    <citation type="submission" date="2023-10" db="EMBL/GenBank/DDBJ databases">
        <title>Genome assembly of Pristionchus species.</title>
        <authorList>
            <person name="Yoshida K."/>
            <person name="Sommer R.J."/>
        </authorList>
    </citation>
    <scope>NUCLEOTIDE SEQUENCE</scope>
    <source>
        <strain evidence="3">RS5133</strain>
    </source>
</reference>
<evidence type="ECO:0000313" key="3">
    <source>
        <dbReference type="EMBL" id="GMT35208.1"/>
    </source>
</evidence>